<dbReference type="GO" id="GO:0005886">
    <property type="term" value="C:plasma membrane"/>
    <property type="evidence" value="ECO:0007669"/>
    <property type="project" value="TreeGrafter"/>
</dbReference>
<dbReference type="Gene3D" id="1.20.1270.60">
    <property type="entry name" value="Arfaptin homology (AH) domain/BAR domain"/>
    <property type="match status" value="1"/>
</dbReference>
<dbReference type="GO" id="GO:0012505">
    <property type="term" value="C:endomembrane system"/>
    <property type="evidence" value="ECO:0007669"/>
    <property type="project" value="UniProtKB-SubCell"/>
</dbReference>
<feature type="compositionally biased region" description="Basic and acidic residues" evidence="8">
    <location>
        <begin position="495"/>
        <end position="508"/>
    </location>
</feature>
<feature type="domain" description="SH3" evidence="9">
    <location>
        <begin position="516"/>
        <end position="587"/>
    </location>
</feature>
<proteinExistence type="evidence at transcript level"/>
<dbReference type="InterPro" id="IPR027267">
    <property type="entry name" value="AH/BAR_dom_sf"/>
</dbReference>
<keyword evidence="3 7" id="KW-0728">SH3 domain</keyword>
<dbReference type="SUPFAM" id="SSF50044">
    <property type="entry name" value="SH3-domain"/>
    <property type="match status" value="1"/>
</dbReference>
<name>A0A6F9D761_9ASCI</name>
<evidence type="ECO:0000259" key="10">
    <source>
        <dbReference type="PROSITE" id="PS51021"/>
    </source>
</evidence>
<dbReference type="Pfam" id="PF03114">
    <property type="entry name" value="BAR"/>
    <property type="match status" value="1"/>
</dbReference>
<dbReference type="PROSITE" id="PS50002">
    <property type="entry name" value="SH3"/>
    <property type="match status" value="1"/>
</dbReference>
<dbReference type="PANTHER" id="PTHR46514">
    <property type="entry name" value="AMPHIPHYSIN"/>
    <property type="match status" value="1"/>
</dbReference>
<keyword evidence="4" id="KW-0963">Cytoplasm</keyword>
<dbReference type="SMART" id="SM00326">
    <property type="entry name" value="SH3"/>
    <property type="match status" value="1"/>
</dbReference>
<evidence type="ECO:0000256" key="4">
    <source>
        <dbReference type="ARBA" id="ARBA00022490"/>
    </source>
</evidence>
<dbReference type="GO" id="GO:0005737">
    <property type="term" value="C:cytoplasm"/>
    <property type="evidence" value="ECO:0007669"/>
    <property type="project" value="UniProtKB-SubCell"/>
</dbReference>
<dbReference type="FunFam" id="2.30.30.40:FF:000172">
    <property type="entry name" value="Amphiphysin, isoform B"/>
    <property type="match status" value="1"/>
</dbReference>
<organism evidence="11">
    <name type="scientific">Phallusia mammillata</name>
    <dbReference type="NCBI Taxonomy" id="59560"/>
    <lineage>
        <taxon>Eukaryota</taxon>
        <taxon>Metazoa</taxon>
        <taxon>Chordata</taxon>
        <taxon>Tunicata</taxon>
        <taxon>Ascidiacea</taxon>
        <taxon>Phlebobranchia</taxon>
        <taxon>Ascidiidae</taxon>
        <taxon>Phallusia</taxon>
    </lineage>
</organism>
<dbReference type="PROSITE" id="PS51021">
    <property type="entry name" value="BAR"/>
    <property type="match status" value="1"/>
</dbReference>
<feature type="compositionally biased region" description="Basic and acidic residues" evidence="8">
    <location>
        <begin position="381"/>
        <end position="406"/>
    </location>
</feature>
<dbReference type="InterPro" id="IPR036028">
    <property type="entry name" value="SH3-like_dom_sf"/>
</dbReference>
<feature type="region of interest" description="Disordered" evidence="8">
    <location>
        <begin position="254"/>
        <end position="508"/>
    </location>
</feature>
<evidence type="ECO:0000259" key="9">
    <source>
        <dbReference type="PROSITE" id="PS50002"/>
    </source>
</evidence>
<evidence type="ECO:0000256" key="3">
    <source>
        <dbReference type="ARBA" id="ARBA00022443"/>
    </source>
</evidence>
<accession>A0A6F9D761</accession>
<feature type="compositionally biased region" description="Basic and acidic residues" evidence="8">
    <location>
        <begin position="349"/>
        <end position="358"/>
    </location>
</feature>
<dbReference type="PANTHER" id="PTHR46514:SF3">
    <property type="entry name" value="AMPHIPHYSIN"/>
    <property type="match status" value="1"/>
</dbReference>
<evidence type="ECO:0000313" key="11">
    <source>
        <dbReference type="EMBL" id="CAB3221500.1"/>
    </source>
</evidence>
<dbReference type="GO" id="GO:0005543">
    <property type="term" value="F:phospholipid binding"/>
    <property type="evidence" value="ECO:0007669"/>
    <property type="project" value="TreeGrafter"/>
</dbReference>
<evidence type="ECO:0000256" key="1">
    <source>
        <dbReference type="ARBA" id="ARBA00004308"/>
    </source>
</evidence>
<protein>
    <submittedName>
        <fullName evidence="11">Amphiphysin</fullName>
    </submittedName>
</protein>
<dbReference type="SMART" id="SM00721">
    <property type="entry name" value="BAR"/>
    <property type="match status" value="1"/>
</dbReference>
<feature type="compositionally biased region" description="Basic and acidic residues" evidence="8">
    <location>
        <begin position="439"/>
        <end position="464"/>
    </location>
</feature>
<dbReference type="FunFam" id="1.20.1270.60:FF:000013">
    <property type="entry name" value="Amphiphysin isoform 2"/>
    <property type="match status" value="1"/>
</dbReference>
<feature type="compositionally biased region" description="Polar residues" evidence="8">
    <location>
        <begin position="334"/>
        <end position="348"/>
    </location>
</feature>
<keyword evidence="5" id="KW-0175">Coiled coil</keyword>
<dbReference type="InterPro" id="IPR003005">
    <property type="entry name" value="Amphiphysin"/>
</dbReference>
<reference evidence="11" key="1">
    <citation type="submission" date="2020-04" db="EMBL/GenBank/DDBJ databases">
        <authorList>
            <person name="Neveu A P."/>
        </authorList>
    </citation>
    <scope>NUCLEOTIDE SEQUENCE</scope>
    <source>
        <tissue evidence="11">Whole embryo</tissue>
    </source>
</reference>
<feature type="compositionally biased region" description="Polar residues" evidence="8">
    <location>
        <begin position="407"/>
        <end position="416"/>
    </location>
</feature>
<dbReference type="InterPro" id="IPR001452">
    <property type="entry name" value="SH3_domain"/>
</dbReference>
<evidence type="ECO:0000256" key="2">
    <source>
        <dbReference type="ARBA" id="ARBA00004496"/>
    </source>
</evidence>
<evidence type="ECO:0000256" key="7">
    <source>
        <dbReference type="PROSITE-ProRule" id="PRU00192"/>
    </source>
</evidence>
<evidence type="ECO:0000256" key="5">
    <source>
        <dbReference type="ARBA" id="ARBA00023054"/>
    </source>
</evidence>
<dbReference type="InterPro" id="IPR004148">
    <property type="entry name" value="BAR_dom"/>
</dbReference>
<feature type="compositionally biased region" description="Basic and acidic residues" evidence="8">
    <location>
        <begin position="284"/>
        <end position="295"/>
    </location>
</feature>
<dbReference type="Pfam" id="PF14604">
    <property type="entry name" value="SH3_9"/>
    <property type="match status" value="1"/>
</dbReference>
<dbReference type="CDD" id="cd11790">
    <property type="entry name" value="SH3_Amphiphysin"/>
    <property type="match status" value="1"/>
</dbReference>
<sequence length="587" mass="65882">MSDTAASRKENSARLKRNVTKLAFRGREKMLRTLGRGDETKDEIIDNYVHLVTKQQAQFSKFQHDMKRYLQSITAMKMAAGDFYASLGEIYEDDWMGKDMLGTLAKTTDLLYTDLHARLNNEVITVLQDHLTQCNDMKVKVNKRGRKLVDFDASRRALASLQGAKKLEESKLTRAQDHVTQAHDTYETLNSQLHDDLPDLYDSRVTLCTGIISNIANAEKSFFEELCDVRTKLNHVTTNVRDAFDNGEYRIQRLHSPIRNETSPKVPAPATLPADEVTGQRSRGHSERSSGDRRHSGSSSPHKQNSSHRSSKHDESGKRKRSSSNRSDKDASSHQYVNIQVGQQTEITNGHDHGDEVKNQYTEVPGEDEGSQHGQAQPDIEGYKHVEDKPRPSPRIKVREFSHDRASSSTSGSVDATPQARPRTMTLPDSQVEAQKPQGMERTKNKSKTLDKDTGAPKPSKDEIPVEPSQVNGVSPLYDTVPEIDDVITPSPKQNEVKSPVKEDEKSDENVILPPHYLYTVQALYPYQGADEDELTFGKGDIIYVVEFPDPEEQDDGWQMGIARSAWEGTGSTSCMGVFPENFTKKP</sequence>
<dbReference type="EMBL" id="LR782891">
    <property type="protein sequence ID" value="CAB3221500.1"/>
    <property type="molecule type" value="mRNA"/>
</dbReference>
<dbReference type="PRINTS" id="PR00452">
    <property type="entry name" value="SH3DOMAIN"/>
</dbReference>
<dbReference type="SUPFAM" id="SSF103657">
    <property type="entry name" value="BAR/IMD domain-like"/>
    <property type="match status" value="1"/>
</dbReference>
<evidence type="ECO:0000256" key="6">
    <source>
        <dbReference type="ARBA" id="ARBA00023136"/>
    </source>
</evidence>
<comment type="subcellular location">
    <subcellularLocation>
        <location evidence="2">Cytoplasm</location>
    </subcellularLocation>
    <subcellularLocation>
        <location evidence="1">Endomembrane system</location>
    </subcellularLocation>
</comment>
<keyword evidence="6" id="KW-0472">Membrane</keyword>
<feature type="domain" description="BAR" evidence="10">
    <location>
        <begin position="30"/>
        <end position="249"/>
    </location>
</feature>
<dbReference type="Gene3D" id="2.30.30.40">
    <property type="entry name" value="SH3 Domains"/>
    <property type="match status" value="1"/>
</dbReference>
<dbReference type="PRINTS" id="PR01251">
    <property type="entry name" value="AMPHIPHYSIN"/>
</dbReference>
<gene>
    <name evidence="11" type="primary">Amph</name>
</gene>
<evidence type="ECO:0000256" key="8">
    <source>
        <dbReference type="SAM" id="MobiDB-lite"/>
    </source>
</evidence>
<dbReference type="AlphaFoldDB" id="A0A6F9D761"/>